<dbReference type="PANTHER" id="PTHR30203">
    <property type="entry name" value="OUTER MEMBRANE CATION EFFLUX PROTEIN"/>
    <property type="match status" value="1"/>
</dbReference>
<name>A0A1H6NZ56_9PSED</name>
<evidence type="ECO:0000256" key="5">
    <source>
        <dbReference type="ARBA" id="ARBA00023136"/>
    </source>
</evidence>
<keyword evidence="7" id="KW-0998">Cell outer membrane</keyword>
<dbReference type="InterPro" id="IPR010131">
    <property type="entry name" value="MdtP/NodT-like"/>
</dbReference>
<evidence type="ECO:0000256" key="4">
    <source>
        <dbReference type="ARBA" id="ARBA00022692"/>
    </source>
</evidence>
<evidence type="ECO:0000256" key="2">
    <source>
        <dbReference type="ARBA" id="ARBA00007613"/>
    </source>
</evidence>
<keyword evidence="4" id="KW-0812">Transmembrane</keyword>
<dbReference type="GO" id="GO:0015562">
    <property type="term" value="F:efflux transmembrane transporter activity"/>
    <property type="evidence" value="ECO:0007669"/>
    <property type="project" value="InterPro"/>
</dbReference>
<evidence type="ECO:0000256" key="1">
    <source>
        <dbReference type="ARBA" id="ARBA00004442"/>
    </source>
</evidence>
<dbReference type="SUPFAM" id="SSF56954">
    <property type="entry name" value="Outer membrane efflux proteins (OEP)"/>
    <property type="match status" value="1"/>
</dbReference>
<protein>
    <submittedName>
        <fullName evidence="10">Efflux transporter, outer membrane factor (OMF) lipoprotein, NodT family</fullName>
    </submittedName>
</protein>
<evidence type="ECO:0000256" key="3">
    <source>
        <dbReference type="ARBA" id="ARBA00022452"/>
    </source>
</evidence>
<comment type="similarity">
    <text evidence="2">Belongs to the outer membrane factor (OMF) (TC 1.B.17) family.</text>
</comment>
<evidence type="ECO:0000256" key="8">
    <source>
        <dbReference type="ARBA" id="ARBA00023288"/>
    </source>
</evidence>
<dbReference type="Proteomes" id="UP000182272">
    <property type="component" value="Chromosome I"/>
</dbReference>
<gene>
    <name evidence="10" type="ORF">SAMN05216581_3211</name>
</gene>
<evidence type="ECO:0000256" key="9">
    <source>
        <dbReference type="SAM" id="Coils"/>
    </source>
</evidence>
<evidence type="ECO:0000313" key="11">
    <source>
        <dbReference type="Proteomes" id="UP000182272"/>
    </source>
</evidence>
<organism evidence="10 11">
    <name type="scientific">Pseudomonas asplenii</name>
    <dbReference type="NCBI Taxonomy" id="53407"/>
    <lineage>
        <taxon>Bacteria</taxon>
        <taxon>Pseudomonadati</taxon>
        <taxon>Pseudomonadota</taxon>
        <taxon>Gammaproteobacteria</taxon>
        <taxon>Pseudomonadales</taxon>
        <taxon>Pseudomonadaceae</taxon>
        <taxon>Pseudomonas</taxon>
    </lineage>
</organism>
<dbReference type="Gene3D" id="1.20.1600.10">
    <property type="entry name" value="Outer membrane efflux proteins (OEP)"/>
    <property type="match status" value="1"/>
</dbReference>
<reference evidence="10 11" key="1">
    <citation type="submission" date="2016-10" db="EMBL/GenBank/DDBJ databases">
        <authorList>
            <person name="de Groot N.N."/>
        </authorList>
    </citation>
    <scope>NUCLEOTIDE SEQUENCE [LARGE SCALE GENOMIC DNA]</scope>
    <source>
        <strain evidence="10 11">LMG 2158</strain>
    </source>
</reference>
<dbReference type="Gene3D" id="2.20.200.10">
    <property type="entry name" value="Outer membrane efflux proteins (OEP)"/>
    <property type="match status" value="1"/>
</dbReference>
<evidence type="ECO:0000313" key="10">
    <source>
        <dbReference type="EMBL" id="SEI16669.1"/>
    </source>
</evidence>
<dbReference type="GO" id="GO:0016020">
    <property type="term" value="C:membrane"/>
    <property type="evidence" value="ECO:0007669"/>
    <property type="project" value="UniProtKB-SubCell"/>
</dbReference>
<accession>A0A1H6NZ56</accession>
<evidence type="ECO:0000256" key="6">
    <source>
        <dbReference type="ARBA" id="ARBA00023139"/>
    </source>
</evidence>
<keyword evidence="9" id="KW-0175">Coiled coil</keyword>
<evidence type="ECO:0000256" key="7">
    <source>
        <dbReference type="ARBA" id="ARBA00023237"/>
    </source>
</evidence>
<dbReference type="AlphaFoldDB" id="A0A1H6NZ56"/>
<dbReference type="RefSeq" id="WP_231986134.1">
    <property type="nucleotide sequence ID" value="NZ_CP162519.1"/>
</dbReference>
<keyword evidence="8 10" id="KW-0449">Lipoprotein</keyword>
<dbReference type="Pfam" id="PF02321">
    <property type="entry name" value="OEP"/>
    <property type="match status" value="2"/>
</dbReference>
<proteinExistence type="inferred from homology"/>
<comment type="subcellular location">
    <subcellularLocation>
        <location evidence="1">Cell outer membrane</location>
    </subcellularLocation>
</comment>
<keyword evidence="5" id="KW-0472">Membrane</keyword>
<feature type="coiled-coil region" evidence="9">
    <location>
        <begin position="377"/>
        <end position="407"/>
    </location>
</feature>
<keyword evidence="3" id="KW-1134">Transmembrane beta strand</keyword>
<sequence length="471" mass="52096">MTIKLPERAASARFPCALLVLFMLGGCSVAPLPALKPSTPDTWRNAPAKVQPLRPDLNGWWHAFGDPELDALVERALQNNLDVAQAVERLRATRLLSRHIQDPYLPSLSIQSRDAVSADTSTSNYLVGFDALWELPLFGVKQSADRLAQGTEERVKADLRSTQVSLVAQVTRCWIELRSAQQAQKLLVAVQENQREKLRLLRVREDLKLVTPVDIAGAQADLARADMALGEPRQAINRNAQQLALLLGQSEPDLHWLQPGPLPTLGQWQLNSVPTDLLRTRPEIAGAEAEVIRAAGEAGMSRAEIYPHISFGTSLQWSLNLDSNRKRTRSGDSIFSYGPGISIPLFDWGLRVARAEAQDHQLQAAVLAYRQSVLLGVAEAETALGDLEQLRQREQSSQQALSAVQARLEAGRQRSRLGLQSDLDLKNEQIDQHQAMLQLTRARTERNIAYVALYKALGGAPLPDEPLKEIH</sequence>
<keyword evidence="6" id="KW-0564">Palmitate</keyword>
<dbReference type="InterPro" id="IPR003423">
    <property type="entry name" value="OMP_efflux"/>
</dbReference>
<dbReference type="PROSITE" id="PS51257">
    <property type="entry name" value="PROKAR_LIPOPROTEIN"/>
    <property type="match status" value="1"/>
</dbReference>
<dbReference type="EMBL" id="LT629972">
    <property type="protein sequence ID" value="SEI16669.1"/>
    <property type="molecule type" value="Genomic_DNA"/>
</dbReference>